<sequence>MPETIIDRNGKAKKTWHLTTEGENYGQMQMDTAKGHHKTVFVPRWFTSVIPVIIEQFSA</sequence>
<reference evidence="1 2" key="1">
    <citation type="submission" date="2024-09" db="EMBL/GenBank/DDBJ databases">
        <title>Floridaenema gen nov. (Aerosakkonemataceae, Aerosakkonematales ord. nov., Cyanobacteria) from benthic tropical and subtropical fresh waters, with the description of four new species.</title>
        <authorList>
            <person name="Moretto J.A."/>
            <person name="Berthold D.E."/>
            <person name="Lefler F.W."/>
            <person name="Huang I.-S."/>
            <person name="Laughinghouse H. IV."/>
        </authorList>
    </citation>
    <scope>NUCLEOTIDE SEQUENCE [LARGE SCALE GENOMIC DNA]</scope>
    <source>
        <strain evidence="1 2">BLCC-F154</strain>
    </source>
</reference>
<name>A0ABV4Y875_9CYAN</name>
<evidence type="ECO:0000313" key="2">
    <source>
        <dbReference type="Proteomes" id="UP001576776"/>
    </source>
</evidence>
<dbReference type="EMBL" id="JBHFNS010000029">
    <property type="protein sequence ID" value="MFB2934982.1"/>
    <property type="molecule type" value="Genomic_DNA"/>
</dbReference>
<evidence type="ECO:0000313" key="1">
    <source>
        <dbReference type="EMBL" id="MFB2934982.1"/>
    </source>
</evidence>
<gene>
    <name evidence="1" type="ORF">ACE1B6_06860</name>
</gene>
<keyword evidence="2" id="KW-1185">Reference proteome</keyword>
<accession>A0ABV4Y875</accession>
<dbReference type="RefSeq" id="WP_413256506.1">
    <property type="nucleotide sequence ID" value="NZ_JBHFNS010000029.1"/>
</dbReference>
<protein>
    <submittedName>
        <fullName evidence="1">Uncharacterized protein</fullName>
    </submittedName>
</protein>
<proteinExistence type="predicted"/>
<organism evidence="1 2">
    <name type="scientific">Floridaenema fluviatile BLCC-F154</name>
    <dbReference type="NCBI Taxonomy" id="3153640"/>
    <lineage>
        <taxon>Bacteria</taxon>
        <taxon>Bacillati</taxon>
        <taxon>Cyanobacteriota</taxon>
        <taxon>Cyanophyceae</taxon>
        <taxon>Oscillatoriophycideae</taxon>
        <taxon>Aerosakkonematales</taxon>
        <taxon>Aerosakkonemataceae</taxon>
        <taxon>Floridanema</taxon>
        <taxon>Floridanema fluviatile</taxon>
    </lineage>
</organism>
<comment type="caution">
    <text evidence="1">The sequence shown here is derived from an EMBL/GenBank/DDBJ whole genome shotgun (WGS) entry which is preliminary data.</text>
</comment>
<dbReference type="Proteomes" id="UP001576776">
    <property type="component" value="Unassembled WGS sequence"/>
</dbReference>